<dbReference type="eggNOG" id="ENOG5032JK4">
    <property type="taxonomic scope" value="Bacteria"/>
</dbReference>
<name>N1ZQ76_9FIRM</name>
<accession>N1ZQ76</accession>
<dbReference type="PATRIC" id="fig|1235802.3.peg.6175"/>
<dbReference type="STRING" id="1235802.C823_05842"/>
<sequence length="61" mass="6899">MDINNNLPIGFAMGMAMRTDAWDAYSKLTEAEKEQIINECRDAKSKAEMDRIISRLSGSIF</sequence>
<gene>
    <name evidence="1" type="ORF">C823_05842</name>
</gene>
<dbReference type="Proteomes" id="UP000012589">
    <property type="component" value="Unassembled WGS sequence"/>
</dbReference>
<evidence type="ECO:0000313" key="1">
    <source>
        <dbReference type="EMBL" id="EMZ18081.1"/>
    </source>
</evidence>
<dbReference type="EMBL" id="AQFT01000191">
    <property type="protein sequence ID" value="EMZ18081.1"/>
    <property type="molecule type" value="Genomic_DNA"/>
</dbReference>
<comment type="caution">
    <text evidence="1">The sequence shown here is derived from an EMBL/GenBank/DDBJ whole genome shotgun (WGS) entry which is preliminary data.</text>
</comment>
<evidence type="ECO:0000313" key="2">
    <source>
        <dbReference type="Proteomes" id="UP000012589"/>
    </source>
</evidence>
<dbReference type="AlphaFoldDB" id="N1ZQ76"/>
<organism evidence="1 2">
    <name type="scientific">Eubacterium plexicaudatum ASF492</name>
    <dbReference type="NCBI Taxonomy" id="1235802"/>
    <lineage>
        <taxon>Bacteria</taxon>
        <taxon>Bacillati</taxon>
        <taxon>Bacillota</taxon>
        <taxon>Clostridia</taxon>
        <taxon>Eubacteriales</taxon>
        <taxon>Eubacteriaceae</taxon>
        <taxon>Eubacterium</taxon>
    </lineage>
</organism>
<proteinExistence type="predicted"/>
<dbReference type="OrthoDB" id="1916540at2"/>
<reference evidence="1 2" key="1">
    <citation type="journal article" date="2014" name="Genome Announc.">
        <title>Draft genome sequences of the altered schaedler flora, a defined bacterial community from gnotobiotic mice.</title>
        <authorList>
            <person name="Wannemuehler M.J."/>
            <person name="Overstreet A.M."/>
            <person name="Ward D.V."/>
            <person name="Phillips G.J."/>
        </authorList>
    </citation>
    <scope>NUCLEOTIDE SEQUENCE [LARGE SCALE GENOMIC DNA]</scope>
    <source>
        <strain evidence="1 2">ASF492</strain>
    </source>
</reference>
<protein>
    <submittedName>
        <fullName evidence="1">Uncharacterized protein</fullName>
    </submittedName>
</protein>
<keyword evidence="2" id="KW-1185">Reference proteome</keyword>
<dbReference type="HOGENOM" id="CLU_193587_4_1_9"/>